<evidence type="ECO:0000256" key="6">
    <source>
        <dbReference type="ARBA" id="ARBA00023242"/>
    </source>
</evidence>
<organism evidence="9 10">
    <name type="scientific">Mycena sanguinolenta</name>
    <dbReference type="NCBI Taxonomy" id="230812"/>
    <lineage>
        <taxon>Eukaryota</taxon>
        <taxon>Fungi</taxon>
        <taxon>Dikarya</taxon>
        <taxon>Basidiomycota</taxon>
        <taxon>Agaricomycotina</taxon>
        <taxon>Agaricomycetes</taxon>
        <taxon>Agaricomycetidae</taxon>
        <taxon>Agaricales</taxon>
        <taxon>Marasmiineae</taxon>
        <taxon>Mycenaceae</taxon>
        <taxon>Mycena</taxon>
    </lineage>
</organism>
<feature type="compositionally biased region" description="Basic and acidic residues" evidence="7">
    <location>
        <begin position="57"/>
        <end position="72"/>
    </location>
</feature>
<sequence>MKRKSGSNEDDSAKPSSKSSKKAKVVKDEEEDASESGSEVAETPVRTVKKPTKYSKAKAENSEDSGETKVEVSADGEKFINLGKNKRATVRSFKGATLIDIREFYVDKASGETKPGKKGVSLSVEQWQELKQATKTLDELIAQVKK</sequence>
<proteinExistence type="inferred from homology"/>
<keyword evidence="3" id="KW-0805">Transcription regulation</keyword>
<keyword evidence="4" id="KW-0238">DNA-binding</keyword>
<dbReference type="Gene3D" id="2.30.31.10">
    <property type="entry name" value="Transcriptional Coactivator Pc4, Chain A"/>
    <property type="match status" value="1"/>
</dbReference>
<evidence type="ECO:0000256" key="5">
    <source>
        <dbReference type="ARBA" id="ARBA00023163"/>
    </source>
</evidence>
<evidence type="ECO:0000259" key="8">
    <source>
        <dbReference type="Pfam" id="PF02229"/>
    </source>
</evidence>
<keyword evidence="10" id="KW-1185">Reference proteome</keyword>
<name>A0A8H6ZFY0_9AGAR</name>
<feature type="compositionally biased region" description="Basic residues" evidence="7">
    <location>
        <begin position="47"/>
        <end position="56"/>
    </location>
</feature>
<evidence type="ECO:0000313" key="9">
    <source>
        <dbReference type="EMBL" id="KAF7376171.1"/>
    </source>
</evidence>
<dbReference type="GO" id="GO:0003713">
    <property type="term" value="F:transcription coactivator activity"/>
    <property type="evidence" value="ECO:0007669"/>
    <property type="project" value="InterPro"/>
</dbReference>
<accession>A0A8H6ZFY0</accession>
<evidence type="ECO:0000313" key="10">
    <source>
        <dbReference type="Proteomes" id="UP000623467"/>
    </source>
</evidence>
<evidence type="ECO:0000256" key="2">
    <source>
        <dbReference type="ARBA" id="ARBA00009001"/>
    </source>
</evidence>
<gene>
    <name evidence="9" type="ORF">MSAN_00032200</name>
</gene>
<feature type="region of interest" description="Disordered" evidence="7">
    <location>
        <begin position="1"/>
        <end position="72"/>
    </location>
</feature>
<dbReference type="AlphaFoldDB" id="A0A8H6ZFY0"/>
<dbReference type="SUPFAM" id="SSF54447">
    <property type="entry name" value="ssDNA-binding transcriptional regulator domain"/>
    <property type="match status" value="1"/>
</dbReference>
<comment type="subcellular location">
    <subcellularLocation>
        <location evidence="1">Nucleus</location>
    </subcellularLocation>
</comment>
<keyword evidence="6" id="KW-0539">Nucleus</keyword>
<evidence type="ECO:0000256" key="1">
    <source>
        <dbReference type="ARBA" id="ARBA00004123"/>
    </source>
</evidence>
<dbReference type="GO" id="GO:0060261">
    <property type="term" value="P:positive regulation of transcription initiation by RNA polymerase II"/>
    <property type="evidence" value="ECO:0007669"/>
    <property type="project" value="InterPro"/>
</dbReference>
<comment type="similarity">
    <text evidence="2">Belongs to the transcriptional coactivator PC4 family.</text>
</comment>
<comment type="caution">
    <text evidence="9">The sequence shown here is derived from an EMBL/GenBank/DDBJ whole genome shotgun (WGS) entry which is preliminary data.</text>
</comment>
<dbReference type="GO" id="GO:0003677">
    <property type="term" value="F:DNA binding"/>
    <property type="evidence" value="ECO:0007669"/>
    <property type="project" value="UniProtKB-KW"/>
</dbReference>
<dbReference type="InterPro" id="IPR003173">
    <property type="entry name" value="PC4_C"/>
</dbReference>
<keyword evidence="5" id="KW-0804">Transcription</keyword>
<evidence type="ECO:0000256" key="3">
    <source>
        <dbReference type="ARBA" id="ARBA00023015"/>
    </source>
</evidence>
<feature type="domain" description="Transcriptional coactivator p15 (PC4) C-terminal" evidence="8">
    <location>
        <begin position="80"/>
        <end position="133"/>
    </location>
</feature>
<dbReference type="Pfam" id="PF02229">
    <property type="entry name" value="PC4"/>
    <property type="match status" value="1"/>
</dbReference>
<dbReference type="GO" id="GO:0005634">
    <property type="term" value="C:nucleus"/>
    <property type="evidence" value="ECO:0007669"/>
    <property type="project" value="UniProtKB-SubCell"/>
</dbReference>
<evidence type="ECO:0000256" key="7">
    <source>
        <dbReference type="SAM" id="MobiDB-lite"/>
    </source>
</evidence>
<dbReference type="InterPro" id="IPR009044">
    <property type="entry name" value="ssDNA-bd_transcriptional_reg"/>
</dbReference>
<dbReference type="PANTHER" id="PTHR13215">
    <property type="entry name" value="RNA POLYMERASE II TRANSCRIPTIONAL COACTIVATOR"/>
    <property type="match status" value="1"/>
</dbReference>
<dbReference type="OrthoDB" id="2505440at2759"/>
<dbReference type="Proteomes" id="UP000623467">
    <property type="component" value="Unassembled WGS sequence"/>
</dbReference>
<dbReference type="InterPro" id="IPR045125">
    <property type="entry name" value="Sub1/Tcp4-like"/>
</dbReference>
<dbReference type="EMBL" id="JACAZH010000001">
    <property type="protein sequence ID" value="KAF7376171.1"/>
    <property type="molecule type" value="Genomic_DNA"/>
</dbReference>
<protein>
    <submittedName>
        <fullName evidence="9">Activated RNA polymerase II transcriptional coactivator p15</fullName>
    </submittedName>
</protein>
<reference evidence="9" key="1">
    <citation type="submission" date="2020-05" db="EMBL/GenBank/DDBJ databases">
        <title>Mycena genomes resolve the evolution of fungal bioluminescence.</title>
        <authorList>
            <person name="Tsai I.J."/>
        </authorList>
    </citation>
    <scope>NUCLEOTIDE SEQUENCE</scope>
    <source>
        <strain evidence="9">160909Yilan</strain>
    </source>
</reference>
<evidence type="ECO:0000256" key="4">
    <source>
        <dbReference type="ARBA" id="ARBA00023125"/>
    </source>
</evidence>